<dbReference type="InterPro" id="IPR023214">
    <property type="entry name" value="HAD_sf"/>
</dbReference>
<dbReference type="InterPro" id="IPR036412">
    <property type="entry name" value="HAD-like_sf"/>
</dbReference>
<dbReference type="Gene3D" id="3.40.50.1000">
    <property type="entry name" value="HAD superfamily/HAD-like"/>
    <property type="match status" value="1"/>
</dbReference>
<dbReference type="InterPro" id="IPR051806">
    <property type="entry name" value="HAD-like_SPP"/>
</dbReference>
<proteinExistence type="predicted"/>
<protein>
    <submittedName>
        <fullName evidence="1">HAD-IA family hydrolase</fullName>
    </submittedName>
</protein>
<sequence length="226" mass="24673">MIRALVFDFDGLILDSEGPVFEAWSEVYRRHGQELSQSFWVTIIGRSPGFFDPFAELEKLVGHSLDRDALQDERRLRERELVEAQPVLPGVREWHRDACRMGLKLGVASSSSASWVTGHLERLGLGGWDCIRCREHVRQAKPAPDLYQAALACLGVTAGEALAIEDSEHGVAAAKAAGLLALAVPCSLTSSHDLSSADLVLGSLKERSLAQVMVDLRSASTVSRVR</sequence>
<dbReference type="GO" id="GO:0050308">
    <property type="term" value="F:sugar-phosphatase activity"/>
    <property type="evidence" value="ECO:0007669"/>
    <property type="project" value="TreeGrafter"/>
</dbReference>
<dbReference type="Gene3D" id="1.10.150.240">
    <property type="entry name" value="Putative phosphatase, domain 2"/>
    <property type="match status" value="1"/>
</dbReference>
<dbReference type="SFLD" id="SFLDG01129">
    <property type="entry name" value="C1.5:_HAD__Beta-PGM__Phosphata"/>
    <property type="match status" value="1"/>
</dbReference>
<gene>
    <name evidence="1" type="ORF">JF888_03135</name>
</gene>
<evidence type="ECO:0000313" key="1">
    <source>
        <dbReference type="EMBL" id="MBJ7602179.1"/>
    </source>
</evidence>
<dbReference type="RefSeq" id="WP_338176579.1">
    <property type="nucleotide sequence ID" value="NZ_JAEKNQ010000016.1"/>
</dbReference>
<dbReference type="Proteomes" id="UP000620075">
    <property type="component" value="Unassembled WGS sequence"/>
</dbReference>
<evidence type="ECO:0000313" key="2">
    <source>
        <dbReference type="Proteomes" id="UP000620075"/>
    </source>
</evidence>
<dbReference type="InterPro" id="IPR006439">
    <property type="entry name" value="HAD-SF_hydro_IA"/>
</dbReference>
<reference evidence="1 2" key="1">
    <citation type="submission" date="2020-10" db="EMBL/GenBank/DDBJ databases">
        <title>Ca. Dormibacterota MAGs.</title>
        <authorList>
            <person name="Montgomery K."/>
        </authorList>
    </citation>
    <scope>NUCLEOTIDE SEQUENCE [LARGE SCALE GENOMIC DNA]</scope>
    <source>
        <strain evidence="1">SC8811_S16_3</strain>
    </source>
</reference>
<dbReference type="NCBIfam" id="TIGR01509">
    <property type="entry name" value="HAD-SF-IA-v3"/>
    <property type="match status" value="1"/>
</dbReference>
<dbReference type="PANTHER" id="PTHR43481:SF4">
    <property type="entry name" value="GLYCEROL-1-PHOSPHATE PHOSPHOHYDROLASE 1-RELATED"/>
    <property type="match status" value="1"/>
</dbReference>
<comment type="caution">
    <text evidence="1">The sequence shown here is derived from an EMBL/GenBank/DDBJ whole genome shotgun (WGS) entry which is preliminary data.</text>
</comment>
<keyword evidence="1" id="KW-0378">Hydrolase</keyword>
<dbReference type="SUPFAM" id="SSF56784">
    <property type="entry name" value="HAD-like"/>
    <property type="match status" value="1"/>
</dbReference>
<accession>A0A934NCR3</accession>
<name>A0A934NCR3_9BACT</name>
<dbReference type="PANTHER" id="PTHR43481">
    <property type="entry name" value="FRUCTOSE-1-PHOSPHATE PHOSPHATASE"/>
    <property type="match status" value="1"/>
</dbReference>
<dbReference type="SFLD" id="SFLDS00003">
    <property type="entry name" value="Haloacid_Dehalogenase"/>
    <property type="match status" value="1"/>
</dbReference>
<dbReference type="EMBL" id="JAEKNQ010000016">
    <property type="protein sequence ID" value="MBJ7602179.1"/>
    <property type="molecule type" value="Genomic_DNA"/>
</dbReference>
<dbReference type="AlphaFoldDB" id="A0A934NCR3"/>
<dbReference type="InterPro" id="IPR023198">
    <property type="entry name" value="PGP-like_dom2"/>
</dbReference>
<dbReference type="Pfam" id="PF00702">
    <property type="entry name" value="Hydrolase"/>
    <property type="match status" value="1"/>
</dbReference>
<organism evidence="1 2">
    <name type="scientific">Candidatus Dormiibacter inghamiae</name>
    <dbReference type="NCBI Taxonomy" id="3127013"/>
    <lineage>
        <taxon>Bacteria</taxon>
        <taxon>Bacillati</taxon>
        <taxon>Candidatus Dormiibacterota</taxon>
        <taxon>Candidatus Dormibacteria</taxon>
        <taxon>Candidatus Dormibacterales</taxon>
        <taxon>Candidatus Dormibacteraceae</taxon>
        <taxon>Candidatus Dormiibacter</taxon>
    </lineage>
</organism>